<evidence type="ECO:0000313" key="2">
    <source>
        <dbReference type="EMBL" id="CCC40073.1"/>
    </source>
</evidence>
<gene>
    <name evidence="2" type="ordered locus">Hqrw_2179</name>
</gene>
<evidence type="ECO:0000259" key="1">
    <source>
        <dbReference type="Pfam" id="PF23455"/>
    </source>
</evidence>
<evidence type="ECO:0000313" key="3">
    <source>
        <dbReference type="Proteomes" id="UP000007954"/>
    </source>
</evidence>
<proteinExistence type="predicted"/>
<dbReference type="NCBIfam" id="NF033497">
    <property type="entry name" value="rubre_like_arch"/>
    <property type="match status" value="1"/>
</dbReference>
<dbReference type="KEGG" id="hwc:Hqrw_2179"/>
<dbReference type="HOGENOM" id="CLU_3163215_0_0_2"/>
<organism evidence="2 3">
    <name type="scientific">Haloquadratum walsbyi (strain DSM 16854 / JCM 12705 / C23)</name>
    <dbReference type="NCBI Taxonomy" id="768065"/>
    <lineage>
        <taxon>Archaea</taxon>
        <taxon>Methanobacteriati</taxon>
        <taxon>Methanobacteriota</taxon>
        <taxon>Stenosarchaea group</taxon>
        <taxon>Halobacteria</taxon>
        <taxon>Halobacteriales</taxon>
        <taxon>Haloferacaceae</taxon>
        <taxon>Haloquadratum</taxon>
    </lineage>
</organism>
<dbReference type="RefSeq" id="WP_014555790.1">
    <property type="nucleotide sequence ID" value="NC_017459.1"/>
</dbReference>
<protein>
    <submittedName>
        <fullName evidence="2">Small CPxCG-related zinc finger protein</fullName>
    </submittedName>
</protein>
<feature type="domain" description="DUF7129" evidence="1">
    <location>
        <begin position="4"/>
        <end position="45"/>
    </location>
</feature>
<dbReference type="OrthoDB" id="280213at2157"/>
<reference evidence="2 3" key="1">
    <citation type="journal article" date="2011" name="PLoS ONE">
        <title>Haloquadratum walsbyi: limited diversity in a global pond.</title>
        <authorList>
            <person name="Dyall-Smith M."/>
            <person name="Pfeiffer F."/>
            <person name="Klee K."/>
            <person name="Palm P."/>
            <person name="Gross K."/>
            <person name="Schuster S.C."/>
            <person name="Rampp M."/>
            <person name="Oesterhelt D."/>
        </authorList>
    </citation>
    <scope>NUCLEOTIDE SEQUENCE [LARGE SCALE GENOMIC DNA]</scope>
    <source>
        <strain evidence="3">DSM 16854 / JCM 12705 / C23</strain>
    </source>
</reference>
<accession>G0LH39</accession>
<dbReference type="InterPro" id="IPR055553">
    <property type="entry name" value="DUF7129"/>
</dbReference>
<dbReference type="GeneID" id="41697321"/>
<dbReference type="Pfam" id="PF23455">
    <property type="entry name" value="DUF7129"/>
    <property type="match status" value="1"/>
</dbReference>
<name>G0LH39_HALWC</name>
<sequence length="47" mass="5187">MMRTDPNYSVGDLHICRDCGTGVEDVEEQSRCPKCGGTMRNTTVAHD</sequence>
<dbReference type="EMBL" id="FR746099">
    <property type="protein sequence ID" value="CCC40073.1"/>
    <property type="molecule type" value="Genomic_DNA"/>
</dbReference>
<dbReference type="Proteomes" id="UP000007954">
    <property type="component" value="Chromosome"/>
</dbReference>
<dbReference type="AlphaFoldDB" id="G0LH39"/>